<reference evidence="2 3" key="1">
    <citation type="submission" date="2024-02" db="EMBL/GenBank/DDBJ databases">
        <title>Deinococcus aluminii NBRC 112889.</title>
        <authorList>
            <person name="Ichikawa N."/>
            <person name="Katano-Makiyama Y."/>
            <person name="Hidaka K."/>
        </authorList>
    </citation>
    <scope>NUCLEOTIDE SEQUENCE [LARGE SCALE GENOMIC DNA]</scope>
    <source>
        <strain evidence="2 3">NBRC 112889</strain>
    </source>
</reference>
<feature type="region of interest" description="Disordered" evidence="1">
    <location>
        <begin position="209"/>
        <end position="235"/>
    </location>
</feature>
<evidence type="ECO:0000313" key="2">
    <source>
        <dbReference type="EMBL" id="GAA5532762.1"/>
    </source>
</evidence>
<proteinExistence type="predicted"/>
<accession>A0ABP9XBN0</accession>
<keyword evidence="3" id="KW-1185">Reference proteome</keyword>
<name>A0ABP9XBN0_9DEIO</name>
<comment type="caution">
    <text evidence="2">The sequence shown here is derived from an EMBL/GenBank/DDBJ whole genome shotgun (WGS) entry which is preliminary data.</text>
</comment>
<evidence type="ECO:0000313" key="3">
    <source>
        <dbReference type="Proteomes" id="UP001404956"/>
    </source>
</evidence>
<organism evidence="2 3">
    <name type="scientific">Deinococcus aluminii</name>
    <dbReference type="NCBI Taxonomy" id="1656885"/>
    <lineage>
        <taxon>Bacteria</taxon>
        <taxon>Thermotogati</taxon>
        <taxon>Deinococcota</taxon>
        <taxon>Deinococci</taxon>
        <taxon>Deinococcales</taxon>
        <taxon>Deinococcaceae</taxon>
        <taxon>Deinococcus</taxon>
    </lineage>
</organism>
<dbReference type="Proteomes" id="UP001404956">
    <property type="component" value="Unassembled WGS sequence"/>
</dbReference>
<evidence type="ECO:0000256" key="1">
    <source>
        <dbReference type="SAM" id="MobiDB-lite"/>
    </source>
</evidence>
<gene>
    <name evidence="2" type="ORF">Dalu01_01152</name>
</gene>
<dbReference type="EMBL" id="BAABRV010000002">
    <property type="protein sequence ID" value="GAA5532762.1"/>
    <property type="molecule type" value="Genomic_DNA"/>
</dbReference>
<sequence>MAEDRAASPITVLAVFRGVAGTAGAFAWGGLALARAADVDRALVTAVRADAREVAWGALATLAVLWVMTTPGEAGSATCRGVTDAGGTGRTLGTTGLTGGRGVSGVVAAVGGSCAGAAGAEAVRGGGAAVRGAAGTVPSGLCTGGVTADTLPRGVMTHQDIRWPTSRMTTVSRAAMRQRATASFQYSFQYIEGPPRGVARGRYRSVGARRMRSAPENRHLGSQVPPSPRRRGMIR</sequence>
<protein>
    <submittedName>
        <fullName evidence="2">Uncharacterized protein</fullName>
    </submittedName>
</protein>